<dbReference type="InterPro" id="IPR012938">
    <property type="entry name" value="Glc/Sorbosone_DH"/>
</dbReference>
<dbReference type="Pfam" id="PF07995">
    <property type="entry name" value="GSDH"/>
    <property type="match status" value="1"/>
</dbReference>
<comment type="caution">
    <text evidence="4">The sequence shown here is derived from an EMBL/GenBank/DDBJ whole genome shotgun (WGS) entry which is preliminary data.</text>
</comment>
<accession>A0A930VG75</accession>
<proteinExistence type="predicted"/>
<evidence type="ECO:0000313" key="4">
    <source>
        <dbReference type="EMBL" id="MBF4764348.1"/>
    </source>
</evidence>
<organism evidence="4 5">
    <name type="scientific">Nocardioides islandensis</name>
    <dbReference type="NCBI Taxonomy" id="433663"/>
    <lineage>
        <taxon>Bacteria</taxon>
        <taxon>Bacillati</taxon>
        <taxon>Actinomycetota</taxon>
        <taxon>Actinomycetes</taxon>
        <taxon>Propionibacteriales</taxon>
        <taxon>Nocardioidaceae</taxon>
        <taxon>Nocardioides</taxon>
    </lineage>
</organism>
<protein>
    <submittedName>
        <fullName evidence="4">PQQ-dependent sugar dehydrogenase</fullName>
    </submittedName>
</protein>
<dbReference type="EMBL" id="JADKPN010000008">
    <property type="protein sequence ID" value="MBF4764348.1"/>
    <property type="molecule type" value="Genomic_DNA"/>
</dbReference>
<dbReference type="PANTHER" id="PTHR19328:SF13">
    <property type="entry name" value="HIPL1 PROTEIN"/>
    <property type="match status" value="1"/>
</dbReference>
<dbReference type="PANTHER" id="PTHR19328">
    <property type="entry name" value="HEDGEHOG-INTERACTING PROTEIN"/>
    <property type="match status" value="1"/>
</dbReference>
<gene>
    <name evidence="4" type="ORF">ISU07_14535</name>
</gene>
<feature type="region of interest" description="Disordered" evidence="1">
    <location>
        <begin position="329"/>
        <end position="359"/>
    </location>
</feature>
<sequence length="359" mass="37800">MRVLSRVVATVGLAALVVVGVLWWSGRADHANGDAEVLVTGLEVPWGLAFLPDGDALVGERTTGRLYQVPAEGGDAELVATVPDVADDGEGGLLGIALDPLFIHSGHAFVYAYLTTASDNRVVRFHLDPSGTGIYDLQVILEGLAKASIHDGGGLAFGPDGQLYVGVGDAGVPDRAQDPASLNGKILRMTTTGQPPLSPANPDPHSLVWSMGHRNVQGLAWDSSGAMYAPEFGQNTWDEVNLIEPGKNYGWPVVEGMGDDPAYTNPVVTWTTDEASPSGIAIVGDVAYVGALRGQRLWRVPLDGGDPEPLLQDQYGRLRNVQAAPDGSLWITTSNRDGRGRADGGDDRILRLSGSDGPP</sequence>
<evidence type="ECO:0000256" key="1">
    <source>
        <dbReference type="SAM" id="MobiDB-lite"/>
    </source>
</evidence>
<keyword evidence="5" id="KW-1185">Reference proteome</keyword>
<keyword evidence="2" id="KW-0812">Transmembrane</keyword>
<name>A0A930VG75_9ACTN</name>
<keyword evidence="2" id="KW-1133">Transmembrane helix</keyword>
<dbReference type="RefSeq" id="WP_194707514.1">
    <property type="nucleotide sequence ID" value="NZ_JADKPN010000008.1"/>
</dbReference>
<evidence type="ECO:0000259" key="3">
    <source>
        <dbReference type="Pfam" id="PF07995"/>
    </source>
</evidence>
<feature type="domain" description="Glucose/Sorbosone dehydrogenase" evidence="3">
    <location>
        <begin position="42"/>
        <end position="339"/>
    </location>
</feature>
<feature type="compositionally biased region" description="Basic and acidic residues" evidence="1">
    <location>
        <begin position="336"/>
        <end position="350"/>
    </location>
</feature>
<dbReference type="Proteomes" id="UP000640489">
    <property type="component" value="Unassembled WGS sequence"/>
</dbReference>
<dbReference type="AlphaFoldDB" id="A0A930VG75"/>
<evidence type="ECO:0000256" key="2">
    <source>
        <dbReference type="SAM" id="Phobius"/>
    </source>
</evidence>
<dbReference type="SUPFAM" id="SSF50952">
    <property type="entry name" value="Soluble quinoprotein glucose dehydrogenase"/>
    <property type="match status" value="1"/>
</dbReference>
<dbReference type="Gene3D" id="2.120.10.30">
    <property type="entry name" value="TolB, C-terminal domain"/>
    <property type="match status" value="1"/>
</dbReference>
<feature type="transmembrane region" description="Helical" evidence="2">
    <location>
        <begin position="7"/>
        <end position="26"/>
    </location>
</feature>
<keyword evidence="2" id="KW-0472">Membrane</keyword>
<dbReference type="InterPro" id="IPR011042">
    <property type="entry name" value="6-blade_b-propeller_TolB-like"/>
</dbReference>
<dbReference type="InterPro" id="IPR011041">
    <property type="entry name" value="Quinoprot_gluc/sorb_DH_b-prop"/>
</dbReference>
<reference evidence="4" key="1">
    <citation type="submission" date="2020-11" db="EMBL/GenBank/DDBJ databases">
        <title>Nocardioides sp. nov., isolated from Soil of Cynanchum wilfordii Hemsley rhizosphere.</title>
        <authorList>
            <person name="Lee J.-S."/>
            <person name="Suh M.K."/>
            <person name="Kim J.-S."/>
        </authorList>
    </citation>
    <scope>NUCLEOTIDE SEQUENCE</scope>
    <source>
        <strain evidence="4">KCTC 19275</strain>
    </source>
</reference>
<evidence type="ECO:0000313" key="5">
    <source>
        <dbReference type="Proteomes" id="UP000640489"/>
    </source>
</evidence>